<evidence type="ECO:0000256" key="3">
    <source>
        <dbReference type="ARBA" id="ARBA00022475"/>
    </source>
</evidence>
<evidence type="ECO:0000256" key="5">
    <source>
        <dbReference type="ARBA" id="ARBA00022605"/>
    </source>
</evidence>
<accession>A0A7H0VCP0</accession>
<evidence type="ECO:0000256" key="6">
    <source>
        <dbReference type="ARBA" id="ARBA00022692"/>
    </source>
</evidence>
<keyword evidence="9 10" id="KW-0472">Membrane</keyword>
<evidence type="ECO:0000256" key="8">
    <source>
        <dbReference type="ARBA" id="ARBA00023032"/>
    </source>
</evidence>
<keyword evidence="3" id="KW-1003">Cell membrane</keyword>
<evidence type="ECO:0000313" key="12">
    <source>
        <dbReference type="Proteomes" id="UP000516305"/>
    </source>
</evidence>
<evidence type="ECO:0000313" key="11">
    <source>
        <dbReference type="EMBL" id="QNR23488.1"/>
    </source>
</evidence>
<feature type="transmembrane region" description="Helical" evidence="10">
    <location>
        <begin position="144"/>
        <end position="163"/>
    </location>
</feature>
<dbReference type="Pfam" id="PF07264">
    <property type="entry name" value="EI24"/>
    <property type="match status" value="1"/>
</dbReference>
<keyword evidence="2" id="KW-0813">Transport</keyword>
<feature type="transmembrane region" description="Helical" evidence="10">
    <location>
        <begin position="30"/>
        <end position="50"/>
    </location>
</feature>
<keyword evidence="8" id="KW-0764">Sulfate transport</keyword>
<dbReference type="GO" id="GO:0005886">
    <property type="term" value="C:plasma membrane"/>
    <property type="evidence" value="ECO:0007669"/>
    <property type="project" value="TreeGrafter"/>
</dbReference>
<keyword evidence="5" id="KW-0028">Amino-acid biosynthesis</keyword>
<keyword evidence="7 10" id="KW-1133">Transmembrane helix</keyword>
<keyword evidence="12" id="KW-1185">Reference proteome</keyword>
<dbReference type="RefSeq" id="WP_210758020.1">
    <property type="nucleotide sequence ID" value="NZ_CP060139.1"/>
</dbReference>
<dbReference type="InterPro" id="IPR050480">
    <property type="entry name" value="CysZ-like"/>
</dbReference>
<evidence type="ECO:0000256" key="7">
    <source>
        <dbReference type="ARBA" id="ARBA00022989"/>
    </source>
</evidence>
<evidence type="ECO:0000256" key="10">
    <source>
        <dbReference type="SAM" id="Phobius"/>
    </source>
</evidence>
<protein>
    <submittedName>
        <fullName evidence="11">EI24 domain-containing protein</fullName>
    </submittedName>
</protein>
<dbReference type="PANTHER" id="PTHR37468">
    <property type="entry name" value="SULFATE TRANSPORTER CYSZ"/>
    <property type="match status" value="1"/>
</dbReference>
<dbReference type="AlphaFoldDB" id="A0A7H0VCP0"/>
<keyword evidence="4" id="KW-0997">Cell inner membrane</keyword>
<evidence type="ECO:0000256" key="2">
    <source>
        <dbReference type="ARBA" id="ARBA00022448"/>
    </source>
</evidence>
<feature type="transmembrane region" description="Helical" evidence="10">
    <location>
        <begin position="74"/>
        <end position="102"/>
    </location>
</feature>
<dbReference type="EMBL" id="CP060139">
    <property type="protein sequence ID" value="QNR23488.1"/>
    <property type="molecule type" value="Genomic_DNA"/>
</dbReference>
<feature type="transmembrane region" description="Helical" evidence="10">
    <location>
        <begin position="207"/>
        <end position="230"/>
    </location>
</feature>
<sequence length="254" mass="29495">MWKFFQSLGISLKAYGQALPQMFRKGYRRYLALPILVYLALLSGLIWLMMNNINRWLNLILGWFGYNLGELETYSFILVIILQILMLFFMSSLFKYAVLILLAPFMSFLSEKVEEEQTGRTNPFSLAQMLKDVLRAIRINLINFLREMALTILLWILAFIPLIGLLSPLLIFVLQSYFLGYGLMDYNAERWRWNYGKTERWMRSNKVAVTSVGMIFHALFLVPFLGWIFAPAWSVIAGTRVALDLESSNQSLKA</sequence>
<dbReference type="Proteomes" id="UP000516305">
    <property type="component" value="Chromosome"/>
</dbReference>
<gene>
    <name evidence="11" type="ORF">H4K34_14035</name>
</gene>
<dbReference type="PANTHER" id="PTHR37468:SF1">
    <property type="entry name" value="SULFATE TRANSPORTER CYSZ"/>
    <property type="match status" value="1"/>
</dbReference>
<dbReference type="GO" id="GO:0009675">
    <property type="term" value="F:high-affinity sulfate:proton symporter activity"/>
    <property type="evidence" value="ECO:0007669"/>
    <property type="project" value="TreeGrafter"/>
</dbReference>
<dbReference type="KEGG" id="chyd:H4K34_14035"/>
<comment type="subcellular location">
    <subcellularLocation>
        <location evidence="1">Membrane</location>
        <topology evidence="1">Multi-pass membrane protein</topology>
    </subcellularLocation>
</comment>
<reference evidence="11 12" key="1">
    <citation type="submission" date="2020-08" db="EMBL/GenBank/DDBJ databases">
        <title>Croceimicrobium hydrocarbonivorans gen. nov., sp. nov., a novel marine bacterium isolated from a bacterial consortium that degrades polyethylene terephthalate.</title>
        <authorList>
            <person name="Liu R."/>
        </authorList>
    </citation>
    <scope>NUCLEOTIDE SEQUENCE [LARGE SCALE GENOMIC DNA]</scope>
    <source>
        <strain evidence="11 12">A20-9</strain>
    </source>
</reference>
<evidence type="ECO:0000256" key="4">
    <source>
        <dbReference type="ARBA" id="ARBA00022519"/>
    </source>
</evidence>
<proteinExistence type="predicted"/>
<dbReference type="InterPro" id="IPR059112">
    <property type="entry name" value="CysZ/EI24"/>
</dbReference>
<dbReference type="GO" id="GO:0019344">
    <property type="term" value="P:cysteine biosynthetic process"/>
    <property type="evidence" value="ECO:0007669"/>
    <property type="project" value="TreeGrafter"/>
</dbReference>
<organism evidence="11 12">
    <name type="scientific">Croceimicrobium hydrocarbonivorans</name>
    <dbReference type="NCBI Taxonomy" id="2761580"/>
    <lineage>
        <taxon>Bacteria</taxon>
        <taxon>Pseudomonadati</taxon>
        <taxon>Bacteroidota</taxon>
        <taxon>Flavobacteriia</taxon>
        <taxon>Flavobacteriales</taxon>
        <taxon>Owenweeksiaceae</taxon>
        <taxon>Croceimicrobium</taxon>
    </lineage>
</organism>
<evidence type="ECO:0000256" key="1">
    <source>
        <dbReference type="ARBA" id="ARBA00004141"/>
    </source>
</evidence>
<dbReference type="GO" id="GO:0000103">
    <property type="term" value="P:sulfate assimilation"/>
    <property type="evidence" value="ECO:0007669"/>
    <property type="project" value="TreeGrafter"/>
</dbReference>
<name>A0A7H0VCP0_9FLAO</name>
<evidence type="ECO:0000256" key="9">
    <source>
        <dbReference type="ARBA" id="ARBA00023136"/>
    </source>
</evidence>
<keyword evidence="6 10" id="KW-0812">Transmembrane</keyword>